<evidence type="ECO:0008006" key="3">
    <source>
        <dbReference type="Google" id="ProtNLM"/>
    </source>
</evidence>
<dbReference type="GeneID" id="54588420"/>
<dbReference type="AlphaFoldDB" id="A0A6A6J1H3"/>
<protein>
    <recommendedName>
        <fullName evidence="3">F-box domain-containing protein</fullName>
    </recommendedName>
</protein>
<dbReference type="RefSeq" id="XP_033691719.1">
    <property type="nucleotide sequence ID" value="XM_033835090.1"/>
</dbReference>
<name>A0A6A6J1H3_9PLEO</name>
<accession>A0A6A6J1H3</accession>
<sequence>MQLSDFPPEILDEIIGWSMPLSFESLALSCKAIHTRAASKIPLHNRLKKKWKCAEHRWSRYSDNLRFLHEIAKEPLITRYIETLILHDRRDSYQLKVLEEDDANDDFRKGEAYLERIRDFFFASSAKRYIEEAGVDMDDWWNHVKQDTNTKLDRFNSYPDPTPYIDVSILLLLPNVKTVRLARKSWAEIPEAEAKASSIHRATPDLWPVLDTVVKTANGPAFSGRALGRLERVLPFMGQGYVERGALEAIQSFMQIPSVTEVYMVSCLAICNGDGYTGQSFTWRLPEYTCNVRRLELAYCGIDRGGICTVLSLMPHLENAGLFLDAVAKHCGANITELAIGCGGVEGNGGIENGIGSFHEFSKLKKLEVDAVVFHGPPIDSGQMQGYCAHRLEGAKTWTEEDLPCLATMLPPSLEELHVNIDYEGSRKIDFLSLSPLDRHDMICELRYQNAATALLKGFNSERQRRCPHLTKVVFRQYGIDIARREVEQEGCELDDYEIGSRERMPLWIREFQQVAYRIARIQ</sequence>
<dbReference type="Proteomes" id="UP000800094">
    <property type="component" value="Unassembled WGS sequence"/>
</dbReference>
<evidence type="ECO:0000313" key="1">
    <source>
        <dbReference type="EMBL" id="KAF2256715.1"/>
    </source>
</evidence>
<gene>
    <name evidence="1" type="ORF">BU26DRAFT_599358</name>
</gene>
<evidence type="ECO:0000313" key="2">
    <source>
        <dbReference type="Proteomes" id="UP000800094"/>
    </source>
</evidence>
<dbReference type="OrthoDB" id="3797473at2759"/>
<organism evidence="1 2">
    <name type="scientific">Trematosphaeria pertusa</name>
    <dbReference type="NCBI Taxonomy" id="390896"/>
    <lineage>
        <taxon>Eukaryota</taxon>
        <taxon>Fungi</taxon>
        <taxon>Dikarya</taxon>
        <taxon>Ascomycota</taxon>
        <taxon>Pezizomycotina</taxon>
        <taxon>Dothideomycetes</taxon>
        <taxon>Pleosporomycetidae</taxon>
        <taxon>Pleosporales</taxon>
        <taxon>Massarineae</taxon>
        <taxon>Trematosphaeriaceae</taxon>
        <taxon>Trematosphaeria</taxon>
    </lineage>
</organism>
<dbReference type="EMBL" id="ML987189">
    <property type="protein sequence ID" value="KAF2256715.1"/>
    <property type="molecule type" value="Genomic_DNA"/>
</dbReference>
<reference evidence="1" key="1">
    <citation type="journal article" date="2020" name="Stud. Mycol.">
        <title>101 Dothideomycetes genomes: a test case for predicting lifestyles and emergence of pathogens.</title>
        <authorList>
            <person name="Haridas S."/>
            <person name="Albert R."/>
            <person name="Binder M."/>
            <person name="Bloem J."/>
            <person name="Labutti K."/>
            <person name="Salamov A."/>
            <person name="Andreopoulos B."/>
            <person name="Baker S."/>
            <person name="Barry K."/>
            <person name="Bills G."/>
            <person name="Bluhm B."/>
            <person name="Cannon C."/>
            <person name="Castanera R."/>
            <person name="Culley D."/>
            <person name="Daum C."/>
            <person name="Ezra D."/>
            <person name="Gonzalez J."/>
            <person name="Henrissat B."/>
            <person name="Kuo A."/>
            <person name="Liang C."/>
            <person name="Lipzen A."/>
            <person name="Lutzoni F."/>
            <person name="Magnuson J."/>
            <person name="Mondo S."/>
            <person name="Nolan M."/>
            <person name="Ohm R."/>
            <person name="Pangilinan J."/>
            <person name="Park H.-J."/>
            <person name="Ramirez L."/>
            <person name="Alfaro M."/>
            <person name="Sun H."/>
            <person name="Tritt A."/>
            <person name="Yoshinaga Y."/>
            <person name="Zwiers L.-H."/>
            <person name="Turgeon B."/>
            <person name="Goodwin S."/>
            <person name="Spatafora J."/>
            <person name="Crous P."/>
            <person name="Grigoriev I."/>
        </authorList>
    </citation>
    <scope>NUCLEOTIDE SEQUENCE</scope>
    <source>
        <strain evidence="1">CBS 122368</strain>
    </source>
</reference>
<keyword evidence="2" id="KW-1185">Reference proteome</keyword>
<proteinExistence type="predicted"/>